<keyword evidence="1" id="KW-0812">Transmembrane</keyword>
<evidence type="ECO:0000313" key="3">
    <source>
        <dbReference type="EMBL" id="PIR02117.1"/>
    </source>
</evidence>
<dbReference type="InterPro" id="IPR051532">
    <property type="entry name" value="Ester_Hydrolysis_Enzymes"/>
</dbReference>
<name>A0A2H0MZM6_9BACT</name>
<gene>
    <name evidence="3" type="ORF">COV62_02320</name>
</gene>
<keyword evidence="1" id="KW-0472">Membrane</keyword>
<organism evidence="3 4">
    <name type="scientific">Candidatus Nealsonbacteria bacterium CG11_big_fil_rev_8_21_14_0_20_35_11</name>
    <dbReference type="NCBI Taxonomy" id="1974713"/>
    <lineage>
        <taxon>Bacteria</taxon>
        <taxon>Candidatus Nealsoniibacteriota</taxon>
    </lineage>
</organism>
<dbReference type="AlphaFoldDB" id="A0A2H0MZM6"/>
<dbReference type="PANTHER" id="PTHR30383:SF5">
    <property type="entry name" value="SGNH HYDROLASE-TYPE ESTERASE DOMAIN-CONTAINING PROTEIN"/>
    <property type="match status" value="1"/>
</dbReference>
<sequence>MKWIYFVLFTIGVLIIFSGGYLTNRSNYNVKNLDSQGENLICFGNSLTVGEGADSGQSYPATLAKKLSFPVINSGGGGDTSYNALQRLQKDVLAKNPFLVIVEFGANDYLKGIPQEETLENIERIIEEIQQAGAAVVLLEVKITFPRDKYISSLKKIAKKKGAFLIPDILKGIHGNPKLMSPDTMHPNGEGYKVLAEKVFKAIEPLLKNKKHIILN</sequence>
<dbReference type="PANTHER" id="PTHR30383">
    <property type="entry name" value="THIOESTERASE 1/PROTEASE 1/LYSOPHOSPHOLIPASE L1"/>
    <property type="match status" value="1"/>
</dbReference>
<dbReference type="Gene3D" id="3.40.50.1110">
    <property type="entry name" value="SGNH hydrolase"/>
    <property type="match status" value="1"/>
</dbReference>
<evidence type="ECO:0000313" key="4">
    <source>
        <dbReference type="Proteomes" id="UP000231139"/>
    </source>
</evidence>
<reference evidence="3 4" key="1">
    <citation type="submission" date="2017-09" db="EMBL/GenBank/DDBJ databases">
        <title>Depth-based differentiation of microbial function through sediment-hosted aquifers and enrichment of novel symbionts in the deep terrestrial subsurface.</title>
        <authorList>
            <person name="Probst A.J."/>
            <person name="Ladd B."/>
            <person name="Jarett J.K."/>
            <person name="Geller-Mcgrath D.E."/>
            <person name="Sieber C.M."/>
            <person name="Emerson J.B."/>
            <person name="Anantharaman K."/>
            <person name="Thomas B.C."/>
            <person name="Malmstrom R."/>
            <person name="Stieglmeier M."/>
            <person name="Klingl A."/>
            <person name="Woyke T."/>
            <person name="Ryan C.M."/>
            <person name="Banfield J.F."/>
        </authorList>
    </citation>
    <scope>NUCLEOTIDE SEQUENCE [LARGE SCALE GENOMIC DNA]</scope>
    <source>
        <strain evidence="3">CG11_big_fil_rev_8_21_14_0_20_35_11</strain>
    </source>
</reference>
<protein>
    <submittedName>
        <fullName evidence="3">Arylesterase</fullName>
    </submittedName>
</protein>
<dbReference type="InterPro" id="IPR036514">
    <property type="entry name" value="SGNH_hydro_sf"/>
</dbReference>
<feature type="domain" description="SGNH hydrolase-type esterase" evidence="2">
    <location>
        <begin position="42"/>
        <end position="194"/>
    </location>
</feature>
<proteinExistence type="predicted"/>
<dbReference type="Proteomes" id="UP000231139">
    <property type="component" value="Unassembled WGS sequence"/>
</dbReference>
<feature type="transmembrane region" description="Helical" evidence="1">
    <location>
        <begin position="6"/>
        <end position="23"/>
    </location>
</feature>
<dbReference type="InterPro" id="IPR013830">
    <property type="entry name" value="SGNH_hydro"/>
</dbReference>
<keyword evidence="1" id="KW-1133">Transmembrane helix</keyword>
<accession>A0A2H0MZM6</accession>
<dbReference type="GO" id="GO:0004622">
    <property type="term" value="F:phosphatidylcholine lysophospholipase activity"/>
    <property type="evidence" value="ECO:0007669"/>
    <property type="project" value="TreeGrafter"/>
</dbReference>
<evidence type="ECO:0000256" key="1">
    <source>
        <dbReference type="SAM" id="Phobius"/>
    </source>
</evidence>
<comment type="caution">
    <text evidence="3">The sequence shown here is derived from an EMBL/GenBank/DDBJ whole genome shotgun (WGS) entry which is preliminary data.</text>
</comment>
<dbReference type="EMBL" id="PCWK01000052">
    <property type="protein sequence ID" value="PIR02117.1"/>
    <property type="molecule type" value="Genomic_DNA"/>
</dbReference>
<dbReference type="SUPFAM" id="SSF52266">
    <property type="entry name" value="SGNH hydrolase"/>
    <property type="match status" value="1"/>
</dbReference>
<dbReference type="Pfam" id="PF13472">
    <property type="entry name" value="Lipase_GDSL_2"/>
    <property type="match status" value="1"/>
</dbReference>
<evidence type="ECO:0000259" key="2">
    <source>
        <dbReference type="Pfam" id="PF13472"/>
    </source>
</evidence>